<keyword evidence="1" id="KW-0378">Hydrolase</keyword>
<dbReference type="EMBL" id="FNAP01000002">
    <property type="protein sequence ID" value="SDD97442.1"/>
    <property type="molecule type" value="Genomic_DNA"/>
</dbReference>
<name>A0A1G6Z4M7_9PROT</name>
<sequence>MTQPSVRLTLGPLLYHWTPERRRAFYKSIAEDSPYQVVVLGETICSKRETAPVIEAMAEAEVMLKAAGRQVIHPTIGLAVAQEEVEALEAVARTANAGALIEANDVGALALLSHQPHHIGPMVNVYNPATLTALAERGATCVTLPWELPRENVLTLAKTARDLGIECGVTVFGRAPLAISARCYHARAHGLTKATCRLICDQDPEGMEVETIDGDPFMVVNGLQTQAHTVTLLVREIPEMIEAGVTQVRVSPLDLDMGAVGRVYDDLINGRVGVEEAEDRLLDLLEDREVSNGFFHTAPGADWVAAE</sequence>
<proteinExistence type="predicted"/>
<protein>
    <submittedName>
        <fullName evidence="1">Collagenase-like protease, PrtC family</fullName>
    </submittedName>
</protein>
<dbReference type="OrthoDB" id="8523349at2"/>
<evidence type="ECO:0000313" key="1">
    <source>
        <dbReference type="EMBL" id="SDD97442.1"/>
    </source>
</evidence>
<dbReference type="RefSeq" id="WP_092782795.1">
    <property type="nucleotide sequence ID" value="NZ_FNAP01000002.1"/>
</dbReference>
<dbReference type="AlphaFoldDB" id="A0A1G6Z4M7"/>
<dbReference type="PANTHER" id="PTHR30217">
    <property type="entry name" value="PEPTIDASE U32 FAMILY"/>
    <property type="match status" value="1"/>
</dbReference>
<keyword evidence="2" id="KW-1185">Reference proteome</keyword>
<keyword evidence="1" id="KW-0645">Protease</keyword>
<dbReference type="PANTHER" id="PTHR30217:SF11">
    <property type="entry name" value="UBIQUINONE BIOSYNTHESIS PROTEIN UBIV"/>
    <property type="match status" value="1"/>
</dbReference>
<dbReference type="NCBIfam" id="NF011991">
    <property type="entry name" value="PRK15447.1"/>
    <property type="match status" value="1"/>
</dbReference>
<reference evidence="1 2" key="1">
    <citation type="submission" date="2016-10" db="EMBL/GenBank/DDBJ databases">
        <authorList>
            <person name="de Groot N.N."/>
        </authorList>
    </citation>
    <scope>NUCLEOTIDE SEQUENCE [LARGE SCALE GENOMIC DNA]</scope>
    <source>
        <strain evidence="1 2">ATCC 700224</strain>
    </source>
</reference>
<dbReference type="Proteomes" id="UP000199412">
    <property type="component" value="Unassembled WGS sequence"/>
</dbReference>
<accession>A0A1G6Z4M7</accession>
<dbReference type="InterPro" id="IPR001539">
    <property type="entry name" value="Peptidase_U32"/>
</dbReference>
<dbReference type="STRING" id="69960.SAMN05421720_102244"/>
<organism evidence="1 2">
    <name type="scientific">Rhodospira trueperi</name>
    <dbReference type="NCBI Taxonomy" id="69960"/>
    <lineage>
        <taxon>Bacteria</taxon>
        <taxon>Pseudomonadati</taxon>
        <taxon>Pseudomonadota</taxon>
        <taxon>Alphaproteobacteria</taxon>
        <taxon>Rhodospirillales</taxon>
        <taxon>Rhodospirillaceae</taxon>
        <taxon>Rhodospira</taxon>
    </lineage>
</organism>
<dbReference type="InterPro" id="IPR051454">
    <property type="entry name" value="RNA/ubiquinone_mod_enzymes"/>
</dbReference>
<evidence type="ECO:0000313" key="2">
    <source>
        <dbReference type="Proteomes" id="UP000199412"/>
    </source>
</evidence>
<dbReference type="GO" id="GO:0008233">
    <property type="term" value="F:peptidase activity"/>
    <property type="evidence" value="ECO:0007669"/>
    <property type="project" value="UniProtKB-KW"/>
</dbReference>
<dbReference type="GO" id="GO:0006508">
    <property type="term" value="P:proteolysis"/>
    <property type="evidence" value="ECO:0007669"/>
    <property type="project" value="UniProtKB-KW"/>
</dbReference>
<dbReference type="Pfam" id="PF01136">
    <property type="entry name" value="Peptidase_U32"/>
    <property type="match status" value="1"/>
</dbReference>
<gene>
    <name evidence="1" type="ORF">SAMN05421720_102244</name>
</gene>